<gene>
    <name evidence="5" type="ORF">F1559_003376</name>
</gene>
<dbReference type="Gene3D" id="3.30.70.600">
    <property type="entry name" value="Ribosomal protein S10 domain"/>
    <property type="match status" value="1"/>
</dbReference>
<evidence type="ECO:0000256" key="2">
    <source>
        <dbReference type="ARBA" id="ARBA00023274"/>
    </source>
</evidence>
<feature type="compositionally biased region" description="Basic and acidic residues" evidence="3">
    <location>
        <begin position="173"/>
        <end position="182"/>
    </location>
</feature>
<dbReference type="SUPFAM" id="SSF54999">
    <property type="entry name" value="Ribosomal protein S10"/>
    <property type="match status" value="1"/>
</dbReference>
<name>A0A7J7IMC9_9RHOD</name>
<dbReference type="EMBL" id="VWRR01000005">
    <property type="protein sequence ID" value="KAF6003890.1"/>
    <property type="molecule type" value="Genomic_DNA"/>
</dbReference>
<dbReference type="GO" id="GO:0005840">
    <property type="term" value="C:ribosome"/>
    <property type="evidence" value="ECO:0007669"/>
    <property type="project" value="UniProtKB-KW"/>
</dbReference>
<evidence type="ECO:0000259" key="4">
    <source>
        <dbReference type="SMART" id="SM01403"/>
    </source>
</evidence>
<feature type="domain" description="Small ribosomal subunit protein uS10" evidence="4">
    <location>
        <begin position="51"/>
        <end position="155"/>
    </location>
</feature>
<dbReference type="InterPro" id="IPR036838">
    <property type="entry name" value="Ribosomal_uS10_dom_sf"/>
</dbReference>
<feature type="region of interest" description="Disordered" evidence="3">
    <location>
        <begin position="173"/>
        <end position="202"/>
    </location>
</feature>
<reference evidence="5 6" key="1">
    <citation type="journal article" date="2020" name="J. Phycol.">
        <title>Comparative genome analysis reveals Cyanidiococcus gen. nov., a new extremophilic red algal genus sister to Cyanidioschyzon (Cyanidioschyzonaceae, Rhodophyta).</title>
        <authorList>
            <person name="Liu S.-L."/>
            <person name="Chiang Y.-R."/>
            <person name="Yoon H.S."/>
            <person name="Fu H.-Y."/>
        </authorList>
    </citation>
    <scope>NUCLEOTIDE SEQUENCE [LARGE SCALE GENOMIC DNA]</scope>
    <source>
        <strain evidence="5 6">THAL066</strain>
    </source>
</reference>
<evidence type="ECO:0000313" key="6">
    <source>
        <dbReference type="Proteomes" id="UP000530660"/>
    </source>
</evidence>
<keyword evidence="1" id="KW-0689">Ribosomal protein</keyword>
<dbReference type="Pfam" id="PF00338">
    <property type="entry name" value="Ribosomal_S10"/>
    <property type="match status" value="1"/>
</dbReference>
<dbReference type="AlphaFoldDB" id="A0A7J7IMC9"/>
<organism evidence="5 6">
    <name type="scientific">Cyanidiococcus yangmingshanensis</name>
    <dbReference type="NCBI Taxonomy" id="2690220"/>
    <lineage>
        <taxon>Eukaryota</taxon>
        <taxon>Rhodophyta</taxon>
        <taxon>Bangiophyceae</taxon>
        <taxon>Cyanidiales</taxon>
        <taxon>Cyanidiaceae</taxon>
        <taxon>Cyanidiococcus</taxon>
    </lineage>
</organism>
<accession>A0A7J7IMC9</accession>
<keyword evidence="2" id="KW-0687">Ribonucleoprotein</keyword>
<evidence type="ECO:0000256" key="3">
    <source>
        <dbReference type="SAM" id="MobiDB-lite"/>
    </source>
</evidence>
<dbReference type="GO" id="GO:1990904">
    <property type="term" value="C:ribonucleoprotein complex"/>
    <property type="evidence" value="ECO:0007669"/>
    <property type="project" value="UniProtKB-KW"/>
</dbReference>
<proteinExistence type="predicted"/>
<evidence type="ECO:0000313" key="5">
    <source>
        <dbReference type="EMBL" id="KAF6003890.1"/>
    </source>
</evidence>
<protein>
    <recommendedName>
        <fullName evidence="4">Small ribosomal subunit protein uS10 domain-containing protein</fullName>
    </recommendedName>
</protein>
<dbReference type="Proteomes" id="UP000530660">
    <property type="component" value="Unassembled WGS sequence"/>
</dbReference>
<comment type="caution">
    <text evidence="5">The sequence shown here is derived from an EMBL/GenBank/DDBJ whole genome shotgun (WGS) entry which is preliminary data.</text>
</comment>
<dbReference type="InterPro" id="IPR027486">
    <property type="entry name" value="Ribosomal_uS10_dom"/>
</dbReference>
<dbReference type="OrthoDB" id="366214at2759"/>
<sequence length="202" mass="22864">MNVSLTARTALLSEVSQKRLWGGNNHRRARAFATETLSEASIPDLLEHRYLFRFMTWDIRSKRINETMRKMQLLIRAAGGELCGGVASPRDRTERLAVLRSPFVDKKSQEHFERVTRFRVLRWRWRASPPPQLPAIDMGHAVAIETPPGYGVRVTETRNGLVALAFFFPDSPEPHFESERNDQSPVAGVDAPQSLPSSGRAE</sequence>
<dbReference type="SMART" id="SM01403">
    <property type="entry name" value="Ribosomal_S10"/>
    <property type="match status" value="1"/>
</dbReference>
<evidence type="ECO:0000256" key="1">
    <source>
        <dbReference type="ARBA" id="ARBA00022980"/>
    </source>
</evidence>
<keyword evidence="6" id="KW-1185">Reference proteome</keyword>